<protein>
    <recommendedName>
        <fullName evidence="3 11">Thymidylate kinase</fullName>
        <ecNumber evidence="2 11">2.7.4.9</ecNumber>
    </recommendedName>
    <alternativeName>
        <fullName evidence="11">dTMP kinase</fullName>
    </alternativeName>
</protein>
<dbReference type="Gene3D" id="3.40.50.300">
    <property type="entry name" value="P-loop containing nucleotide triphosphate hydrolases"/>
    <property type="match status" value="1"/>
</dbReference>
<dbReference type="GO" id="GO:0006233">
    <property type="term" value="P:dTDP biosynthetic process"/>
    <property type="evidence" value="ECO:0007669"/>
    <property type="project" value="InterPro"/>
</dbReference>
<feature type="compositionally biased region" description="Low complexity" evidence="12">
    <location>
        <begin position="1029"/>
        <end position="1041"/>
    </location>
</feature>
<accession>A0A1H7PVI9</accession>
<feature type="region of interest" description="Disordered" evidence="12">
    <location>
        <begin position="838"/>
        <end position="1271"/>
    </location>
</feature>
<evidence type="ECO:0000256" key="7">
    <source>
        <dbReference type="ARBA" id="ARBA00022777"/>
    </source>
</evidence>
<feature type="transmembrane region" description="Helical" evidence="13">
    <location>
        <begin position="233"/>
        <end position="254"/>
    </location>
</feature>
<dbReference type="GO" id="GO:0005829">
    <property type="term" value="C:cytosol"/>
    <property type="evidence" value="ECO:0007669"/>
    <property type="project" value="TreeGrafter"/>
</dbReference>
<keyword evidence="13" id="KW-0472">Membrane</keyword>
<dbReference type="SUPFAM" id="SSF103473">
    <property type="entry name" value="MFS general substrate transporter"/>
    <property type="match status" value="1"/>
</dbReference>
<keyword evidence="5 11" id="KW-0545">Nucleotide biosynthesis</keyword>
<feature type="compositionally biased region" description="Low complexity" evidence="12">
    <location>
        <begin position="864"/>
        <end position="883"/>
    </location>
</feature>
<keyword evidence="4 11" id="KW-0808">Transferase</keyword>
<dbReference type="InterPro" id="IPR018094">
    <property type="entry name" value="Thymidylate_kinase"/>
</dbReference>
<comment type="similarity">
    <text evidence="1 11">Belongs to the thymidylate kinase family.</text>
</comment>
<feature type="transmembrane region" description="Helical" evidence="13">
    <location>
        <begin position="428"/>
        <end position="449"/>
    </location>
</feature>
<dbReference type="GO" id="GO:0006235">
    <property type="term" value="P:dTTP biosynthetic process"/>
    <property type="evidence" value="ECO:0007669"/>
    <property type="project" value="UniProtKB-UniRule"/>
</dbReference>
<feature type="transmembrane region" description="Helical" evidence="13">
    <location>
        <begin position="464"/>
        <end position="485"/>
    </location>
</feature>
<dbReference type="CDD" id="cd01672">
    <property type="entry name" value="TMPK"/>
    <property type="match status" value="1"/>
</dbReference>
<comment type="catalytic activity">
    <reaction evidence="9 11">
        <text>dTMP + ATP = dTDP + ADP</text>
        <dbReference type="Rhea" id="RHEA:13517"/>
        <dbReference type="ChEBI" id="CHEBI:30616"/>
        <dbReference type="ChEBI" id="CHEBI:58369"/>
        <dbReference type="ChEBI" id="CHEBI:63528"/>
        <dbReference type="ChEBI" id="CHEBI:456216"/>
        <dbReference type="EC" id="2.7.4.9"/>
    </reaction>
</comment>
<feature type="transmembrane region" description="Helical" evidence="13">
    <location>
        <begin position="85"/>
        <end position="112"/>
    </location>
</feature>
<evidence type="ECO:0000256" key="12">
    <source>
        <dbReference type="SAM" id="MobiDB-lite"/>
    </source>
</evidence>
<feature type="compositionally biased region" description="Basic and acidic residues" evidence="12">
    <location>
        <begin position="1001"/>
        <end position="1015"/>
    </location>
</feature>
<feature type="transmembrane region" description="Helical" evidence="13">
    <location>
        <begin position="124"/>
        <end position="144"/>
    </location>
</feature>
<feature type="compositionally biased region" description="Basic and acidic residues" evidence="12">
    <location>
        <begin position="838"/>
        <end position="863"/>
    </location>
</feature>
<gene>
    <name evidence="11" type="primary">tmk</name>
    <name evidence="15" type="ORF">SAMN05414137_108153</name>
</gene>
<feature type="transmembrane region" description="Helical" evidence="13">
    <location>
        <begin position="364"/>
        <end position="382"/>
    </location>
</feature>
<evidence type="ECO:0000313" key="15">
    <source>
        <dbReference type="EMBL" id="SEL39850.1"/>
    </source>
</evidence>
<dbReference type="Gene3D" id="1.20.1250.20">
    <property type="entry name" value="MFS general substrate transporter like domains"/>
    <property type="match status" value="1"/>
</dbReference>
<dbReference type="GO" id="GO:0005524">
    <property type="term" value="F:ATP binding"/>
    <property type="evidence" value="ECO:0007669"/>
    <property type="project" value="UniProtKB-UniRule"/>
</dbReference>
<organism evidence="15 16">
    <name type="scientific">Streptacidiphilus jiangxiensis</name>
    <dbReference type="NCBI Taxonomy" id="235985"/>
    <lineage>
        <taxon>Bacteria</taxon>
        <taxon>Bacillati</taxon>
        <taxon>Actinomycetota</taxon>
        <taxon>Actinomycetes</taxon>
        <taxon>Kitasatosporales</taxon>
        <taxon>Streptomycetaceae</taxon>
        <taxon>Streptacidiphilus</taxon>
    </lineage>
</organism>
<feature type="transmembrane region" description="Helical" evidence="13">
    <location>
        <begin position="388"/>
        <end position="407"/>
    </location>
</feature>
<dbReference type="InterPro" id="IPR039430">
    <property type="entry name" value="Thymidylate_kin-like_dom"/>
</dbReference>
<keyword evidence="13" id="KW-0812">Transmembrane</keyword>
<dbReference type="Proteomes" id="UP000183015">
    <property type="component" value="Unassembled WGS sequence"/>
</dbReference>
<evidence type="ECO:0000256" key="10">
    <source>
        <dbReference type="ARBA" id="ARBA00057735"/>
    </source>
</evidence>
<feature type="compositionally biased region" description="Basic and acidic residues" evidence="12">
    <location>
        <begin position="884"/>
        <end position="893"/>
    </location>
</feature>
<proteinExistence type="inferred from homology"/>
<evidence type="ECO:0000256" key="1">
    <source>
        <dbReference type="ARBA" id="ARBA00009776"/>
    </source>
</evidence>
<evidence type="ECO:0000259" key="14">
    <source>
        <dbReference type="Pfam" id="PF02223"/>
    </source>
</evidence>
<name>A0A1H7PVI9_STRJI</name>
<evidence type="ECO:0000256" key="13">
    <source>
        <dbReference type="SAM" id="Phobius"/>
    </source>
</evidence>
<evidence type="ECO:0000256" key="2">
    <source>
        <dbReference type="ARBA" id="ARBA00012980"/>
    </source>
</evidence>
<dbReference type="EMBL" id="FOAZ01000008">
    <property type="protein sequence ID" value="SEL39850.1"/>
    <property type="molecule type" value="Genomic_DNA"/>
</dbReference>
<keyword evidence="13" id="KW-1133">Transmembrane helix</keyword>
<feature type="compositionally biased region" description="Basic and acidic residues" evidence="12">
    <location>
        <begin position="804"/>
        <end position="822"/>
    </location>
</feature>
<feature type="transmembrane region" description="Helical" evidence="13">
    <location>
        <begin position="300"/>
        <end position="322"/>
    </location>
</feature>
<comment type="function">
    <text evidence="10 11">Phosphorylation of dTMP to form dTDP in both de novo and salvage pathways of dTTP synthesis.</text>
</comment>
<dbReference type="EC" id="2.7.4.9" evidence="2 11"/>
<feature type="region of interest" description="Disordered" evidence="12">
    <location>
        <begin position="1"/>
        <end position="30"/>
    </location>
</feature>
<evidence type="ECO:0000256" key="3">
    <source>
        <dbReference type="ARBA" id="ARBA00017144"/>
    </source>
</evidence>
<feature type="compositionally biased region" description="Low complexity" evidence="12">
    <location>
        <begin position="981"/>
        <end position="994"/>
    </location>
</feature>
<dbReference type="GO" id="GO:0004798">
    <property type="term" value="F:dTMP kinase activity"/>
    <property type="evidence" value="ECO:0007669"/>
    <property type="project" value="UniProtKB-UniRule"/>
</dbReference>
<dbReference type="InterPro" id="IPR036259">
    <property type="entry name" value="MFS_trans_sf"/>
</dbReference>
<feature type="compositionally biased region" description="Low complexity" evidence="12">
    <location>
        <begin position="1057"/>
        <end position="1067"/>
    </location>
</feature>
<feature type="domain" description="Thymidylate kinase-like" evidence="14">
    <location>
        <begin position="523"/>
        <end position="710"/>
    </location>
</feature>
<evidence type="ECO:0000256" key="8">
    <source>
        <dbReference type="ARBA" id="ARBA00022840"/>
    </source>
</evidence>
<dbReference type="PANTHER" id="PTHR10344">
    <property type="entry name" value="THYMIDYLATE KINASE"/>
    <property type="match status" value="1"/>
</dbReference>
<feature type="compositionally biased region" description="Low complexity" evidence="12">
    <location>
        <begin position="1129"/>
        <end position="1144"/>
    </location>
</feature>
<dbReference type="OrthoDB" id="9774907at2"/>
<feature type="transmembrane region" description="Helical" evidence="13">
    <location>
        <begin position="60"/>
        <end position="79"/>
    </location>
</feature>
<feature type="transmembrane region" description="Helical" evidence="13">
    <location>
        <begin position="150"/>
        <end position="168"/>
    </location>
</feature>
<reference evidence="16" key="1">
    <citation type="submission" date="2016-10" db="EMBL/GenBank/DDBJ databases">
        <authorList>
            <person name="Varghese N."/>
        </authorList>
    </citation>
    <scope>NUCLEOTIDE SEQUENCE [LARGE SCALE GENOMIC DNA]</scope>
    <source>
        <strain evidence="16">DSM 45096 / BCRC 16803 / CGMCC 4.1857 / CIP 109030 / JCM 12277 / KCTC 19219 / NBRC 100920 / 33214</strain>
    </source>
</reference>
<dbReference type="eggNOG" id="COG0125">
    <property type="taxonomic scope" value="Bacteria"/>
</dbReference>
<evidence type="ECO:0000256" key="11">
    <source>
        <dbReference type="HAMAP-Rule" id="MF_00165"/>
    </source>
</evidence>
<feature type="transmembrane region" description="Helical" evidence="13">
    <location>
        <begin position="334"/>
        <end position="352"/>
    </location>
</feature>
<evidence type="ECO:0000256" key="6">
    <source>
        <dbReference type="ARBA" id="ARBA00022741"/>
    </source>
</evidence>
<evidence type="ECO:0000313" key="16">
    <source>
        <dbReference type="Proteomes" id="UP000183015"/>
    </source>
</evidence>
<keyword evidence="7 11" id="KW-0418">Kinase</keyword>
<keyword evidence="8 11" id="KW-0067">ATP-binding</keyword>
<evidence type="ECO:0000256" key="5">
    <source>
        <dbReference type="ARBA" id="ARBA00022727"/>
    </source>
</evidence>
<feature type="binding site" evidence="11">
    <location>
        <begin position="525"/>
        <end position="532"/>
    </location>
    <ligand>
        <name>ATP</name>
        <dbReference type="ChEBI" id="CHEBI:30616"/>
    </ligand>
</feature>
<sequence length="1271" mass="132991">MSAESQEPTSEAPESPTPQDRSSGASVGVSPTDRARALLRGRAYGRAWRAQAVGTLGDRLALLTLLVLTVRAVIGAQALSGGYAATLFALAAAFGARLLGTLLFGAVLLSPLAQLTRRLDRRQLLLGAEAARAALLGCSLFWVTWAGTRAWIWLLVTVFLTATLERVVTVTRESFAEALLPSAAPGHPAVDQRPVLRHIDLWTGYVAIPLAALGFIVMMLLNQGVGQGVAWLSAHPLALSGFGAAALFVFAGVLHFRQELPDADTEGARSFEPRSPLTNLRAPADVTPGLGARGRTGSSLTFSFAACSTAAAIAAAAAVAYVHALDLLAGEIGFGLLVLALTAGLLLGLRVSRSVLPPLSRRRLLPLAMVVAGLGLVLGGLVRDYVLALVLFSLAGIAGGVAFRGARDLLRQETEEARQPKVDEHLHAMLRVAVALALLASPLIGAAFGPEQFGGTTLTFDHGGAGLAVALAGLLLVIAGVVVLLRADDRKGVAPLPRDVWDALTAGSERPAYRAGTGFFIALEGGDGAGKSTQAQALAEWIRSKGHEVVLTREPGGSAIGQRLRAMLLDVANTGISHRAEALIFAADRAEHVDSVILPALERGAVVITDRYMDSSISYQGAGRDLAAADIARLNRWATGGLVPDLTVVLDVAPSAARERFTDAPDRMESEPEAFHQRVRSAFLALAAADPARYLIVDAGRPPHAVTTSIRHRLDRELPLSEQEKAALAERERLAREAEARRLEEEARRKAEEERAERERQAMLERLRLEAEEAEKARQAEEDRKAAEAARQAAEAARAAAEAEAARRAEEEAERRRAEEAARVAALAEAARLAELERQRAEKRAEERRRAEEALQRAEESRLAAEAAAAAAAAAAGAAGADARASESRDGGADHIATARGESAPRSAAADETAVLPRVPATAEDDDADGVAATAELPRFDPTRSGASDGASDRTAVLPRVTDATPAPDAVESTAELPRFAGADTGAAAADETAVLPRVVEGSRADDAAGRDAARESGASGGPTKAAPDTGVGTDTDTGTTAEREVEKTAALPVVDAGAGPRAARAPKSTPGVAGGAADETMVLPPMPARPPVVGGPTSLPAPVEPEAPKKPRLPRFGRKAAGQPEGSADAAVTPAPAADETAVLPVVEPGAQQPLPRSWREAAPRSSESVQDRVPDWLFRPEQGPAGSEAPTTQIPPVAQIPSVPQNPAVEPDVEATPSRGGRYDWAEETPLDDLPSLTDQLLGTREEWAQWHSDNPDEEQGPGGHGRRG</sequence>
<dbReference type="AlphaFoldDB" id="A0A1H7PVI9"/>
<dbReference type="GO" id="GO:0006227">
    <property type="term" value="P:dUDP biosynthetic process"/>
    <property type="evidence" value="ECO:0007669"/>
    <property type="project" value="TreeGrafter"/>
</dbReference>
<dbReference type="PANTHER" id="PTHR10344:SF4">
    <property type="entry name" value="UMP-CMP KINASE 2, MITOCHONDRIAL"/>
    <property type="match status" value="1"/>
</dbReference>
<feature type="compositionally biased region" description="Basic and acidic residues" evidence="12">
    <location>
        <begin position="774"/>
        <end position="788"/>
    </location>
</feature>
<evidence type="ECO:0000256" key="4">
    <source>
        <dbReference type="ARBA" id="ARBA00022679"/>
    </source>
</evidence>
<dbReference type="RefSeq" id="WP_143094396.1">
    <property type="nucleotide sequence ID" value="NZ_FOAZ01000008.1"/>
</dbReference>
<dbReference type="InterPro" id="IPR027417">
    <property type="entry name" value="P-loop_NTPase"/>
</dbReference>
<feature type="region of interest" description="Disordered" evidence="12">
    <location>
        <begin position="774"/>
        <end position="822"/>
    </location>
</feature>
<keyword evidence="6 11" id="KW-0547">Nucleotide-binding</keyword>
<dbReference type="STRING" id="235985.SAMN05414137_108153"/>
<dbReference type="HAMAP" id="MF_00165">
    <property type="entry name" value="Thymidylate_kinase"/>
    <property type="match status" value="1"/>
</dbReference>
<dbReference type="FunFam" id="3.40.50.300:FF:000225">
    <property type="entry name" value="Thymidylate kinase"/>
    <property type="match status" value="1"/>
</dbReference>
<dbReference type="Pfam" id="PF02223">
    <property type="entry name" value="Thymidylate_kin"/>
    <property type="match status" value="1"/>
</dbReference>
<evidence type="ECO:0000256" key="9">
    <source>
        <dbReference type="ARBA" id="ARBA00048743"/>
    </source>
</evidence>
<feature type="compositionally biased region" description="Low complexity" evidence="12">
    <location>
        <begin position="1"/>
        <end position="19"/>
    </location>
</feature>
<feature type="compositionally biased region" description="Low complexity" evidence="12">
    <location>
        <begin position="789"/>
        <end position="803"/>
    </location>
</feature>
<dbReference type="NCBIfam" id="TIGR00041">
    <property type="entry name" value="DTMP_kinase"/>
    <property type="match status" value="1"/>
</dbReference>
<feature type="transmembrane region" description="Helical" evidence="13">
    <location>
        <begin position="202"/>
        <end position="221"/>
    </location>
</feature>
<dbReference type="SUPFAM" id="SSF52540">
    <property type="entry name" value="P-loop containing nucleoside triphosphate hydrolases"/>
    <property type="match status" value="1"/>
</dbReference>
<keyword evidence="16" id="KW-1185">Reference proteome</keyword>